<protein>
    <recommendedName>
        <fullName evidence="2">peptide-methionine (R)-S-oxide reductase</fullName>
        <ecNumber evidence="2">1.8.4.12</ecNumber>
    </recommendedName>
</protein>
<reference evidence="7" key="1">
    <citation type="journal article" date="2016" name="Genome Announc.">
        <title>Genome sequences of three species of Hanseniaspora isolated from spontaneous wine fermentations.</title>
        <authorList>
            <person name="Sternes P.R."/>
            <person name="Lee D."/>
            <person name="Kutyna D.R."/>
            <person name="Borneman A.R."/>
        </authorList>
    </citation>
    <scope>NUCLEOTIDE SEQUENCE [LARGE SCALE GENOMIC DNA]</scope>
    <source>
        <strain evidence="7">AWRI3580</strain>
    </source>
</reference>
<dbReference type="PANTHER" id="PTHR10173">
    <property type="entry name" value="METHIONINE SULFOXIDE REDUCTASE"/>
    <property type="match status" value="1"/>
</dbReference>
<comment type="caution">
    <text evidence="6">The sequence shown here is derived from an EMBL/GenBank/DDBJ whole genome shotgun (WGS) entry which is preliminary data.</text>
</comment>
<dbReference type="PANTHER" id="PTHR10173:SF52">
    <property type="entry name" value="METHIONINE-R-SULFOXIDE REDUCTASE B1"/>
    <property type="match status" value="1"/>
</dbReference>
<organism evidence="6 7">
    <name type="scientific">Hanseniaspora uvarum</name>
    <name type="common">Yeast</name>
    <name type="synonym">Kloeckera apiculata</name>
    <dbReference type="NCBI Taxonomy" id="29833"/>
    <lineage>
        <taxon>Eukaryota</taxon>
        <taxon>Fungi</taxon>
        <taxon>Dikarya</taxon>
        <taxon>Ascomycota</taxon>
        <taxon>Saccharomycotina</taxon>
        <taxon>Saccharomycetes</taxon>
        <taxon>Saccharomycodales</taxon>
        <taxon>Saccharomycodaceae</taxon>
        <taxon>Hanseniaspora</taxon>
    </lineage>
</organism>
<dbReference type="OrthoDB" id="44061at2759"/>
<name>A0A1E5S145_HANUV</name>
<dbReference type="PROSITE" id="PS51790">
    <property type="entry name" value="MSRB"/>
    <property type="match status" value="1"/>
</dbReference>
<dbReference type="EC" id="1.8.4.12" evidence="2"/>
<keyword evidence="7" id="KW-1185">Reference proteome</keyword>
<evidence type="ECO:0000256" key="2">
    <source>
        <dbReference type="ARBA" id="ARBA00012499"/>
    </source>
</evidence>
<accession>A0A1E5S145</accession>
<dbReference type="EMBL" id="LPNN01000001">
    <property type="protein sequence ID" value="OEJ92735.1"/>
    <property type="molecule type" value="Genomic_DNA"/>
</dbReference>
<comment type="similarity">
    <text evidence="1">Belongs to the MsrB Met sulfoxide reductase family.</text>
</comment>
<dbReference type="InterPro" id="IPR011057">
    <property type="entry name" value="Mss4-like_sf"/>
</dbReference>
<dbReference type="GO" id="GO:0030091">
    <property type="term" value="P:protein repair"/>
    <property type="evidence" value="ECO:0007669"/>
    <property type="project" value="InterPro"/>
</dbReference>
<dbReference type="InterPro" id="IPR002579">
    <property type="entry name" value="Met_Sox_Rdtase_MsrB_dom"/>
</dbReference>
<keyword evidence="3" id="KW-0560">Oxidoreductase</keyword>
<gene>
    <name evidence="6" type="ORF">AWRI3580_g525</name>
</gene>
<dbReference type="STRING" id="29833.A0A1E5S145"/>
<evidence type="ECO:0000259" key="5">
    <source>
        <dbReference type="PROSITE" id="PS51790"/>
    </source>
</evidence>
<sequence>MFRAIRPLLNIKHIPKMTTNNIPAIQEKLYNPNLSAAEIHVMRDKGTERPFTSPFLEHETKPGFVGKYTCKNCDSLLYESSTMFDSGCGWPSFHTSAKGNLYPDVANGAEIKGKSGKIGLKDNNIIQYVDNSLGMQRIEVCCLNCDSHLGHIFKGEGWEKVLGKGKNDRYCINGISLNFAEEK</sequence>
<feature type="domain" description="MsrB" evidence="5">
    <location>
        <begin position="27"/>
        <end position="182"/>
    </location>
</feature>
<dbReference type="AlphaFoldDB" id="A0A1E5S145"/>
<comment type="catalytic activity">
    <reaction evidence="4">
        <text>L-methionyl-[protein] + [thioredoxin]-disulfide + H2O = L-methionyl-(R)-S-oxide-[protein] + [thioredoxin]-dithiol</text>
        <dbReference type="Rhea" id="RHEA:24164"/>
        <dbReference type="Rhea" id="RHEA-COMP:10698"/>
        <dbReference type="Rhea" id="RHEA-COMP:10700"/>
        <dbReference type="Rhea" id="RHEA-COMP:12313"/>
        <dbReference type="Rhea" id="RHEA-COMP:12314"/>
        <dbReference type="ChEBI" id="CHEBI:15377"/>
        <dbReference type="ChEBI" id="CHEBI:16044"/>
        <dbReference type="ChEBI" id="CHEBI:29950"/>
        <dbReference type="ChEBI" id="CHEBI:45764"/>
        <dbReference type="ChEBI" id="CHEBI:50058"/>
        <dbReference type="EC" id="1.8.4.12"/>
    </reaction>
</comment>
<proteinExistence type="inferred from homology"/>
<evidence type="ECO:0000313" key="7">
    <source>
        <dbReference type="Proteomes" id="UP000095358"/>
    </source>
</evidence>
<dbReference type="InterPro" id="IPR028427">
    <property type="entry name" value="Met_Sox_Rdtase_MsrB"/>
</dbReference>
<dbReference type="Pfam" id="PF01641">
    <property type="entry name" value="SelR"/>
    <property type="match status" value="2"/>
</dbReference>
<evidence type="ECO:0000256" key="4">
    <source>
        <dbReference type="ARBA" id="ARBA00048488"/>
    </source>
</evidence>
<dbReference type="Gene3D" id="2.170.150.20">
    <property type="entry name" value="Peptide methionine sulfoxide reductase"/>
    <property type="match status" value="1"/>
</dbReference>
<evidence type="ECO:0000256" key="1">
    <source>
        <dbReference type="ARBA" id="ARBA00007174"/>
    </source>
</evidence>
<dbReference type="GO" id="GO:0033743">
    <property type="term" value="F:peptide-methionine (R)-S-oxide reductase activity"/>
    <property type="evidence" value="ECO:0007669"/>
    <property type="project" value="UniProtKB-EC"/>
</dbReference>
<dbReference type="GO" id="GO:0005737">
    <property type="term" value="C:cytoplasm"/>
    <property type="evidence" value="ECO:0007669"/>
    <property type="project" value="TreeGrafter"/>
</dbReference>
<evidence type="ECO:0000256" key="3">
    <source>
        <dbReference type="ARBA" id="ARBA00023002"/>
    </source>
</evidence>
<dbReference type="GO" id="GO:0006979">
    <property type="term" value="P:response to oxidative stress"/>
    <property type="evidence" value="ECO:0007669"/>
    <property type="project" value="InterPro"/>
</dbReference>
<dbReference type="SUPFAM" id="SSF51316">
    <property type="entry name" value="Mss4-like"/>
    <property type="match status" value="2"/>
</dbReference>
<dbReference type="Proteomes" id="UP000095358">
    <property type="component" value="Unassembled WGS sequence"/>
</dbReference>
<dbReference type="VEuPathDB" id="FungiDB:AWRI3580_g525"/>
<evidence type="ECO:0000313" key="6">
    <source>
        <dbReference type="EMBL" id="OEJ92735.1"/>
    </source>
</evidence>